<evidence type="ECO:0000256" key="6">
    <source>
        <dbReference type="RuleBase" id="RU003355"/>
    </source>
</evidence>
<dbReference type="Pfam" id="PF05922">
    <property type="entry name" value="Inhibitor_I9"/>
    <property type="match status" value="1"/>
</dbReference>
<dbReference type="PRINTS" id="PR00723">
    <property type="entry name" value="SUBTILISIN"/>
</dbReference>
<dbReference type="OrthoDB" id="1740355at2759"/>
<keyword evidence="11" id="KW-1185">Reference proteome</keyword>
<evidence type="ECO:0000256" key="7">
    <source>
        <dbReference type="SAM" id="SignalP"/>
    </source>
</evidence>
<dbReference type="InterPro" id="IPR015500">
    <property type="entry name" value="Peptidase_S8_subtilisin-rel"/>
</dbReference>
<comment type="caution">
    <text evidence="10">The sequence shown here is derived from an EMBL/GenBank/DDBJ whole genome shotgun (WGS) entry which is preliminary data.</text>
</comment>
<dbReference type="Proteomes" id="UP000193498">
    <property type="component" value="Unassembled WGS sequence"/>
</dbReference>
<feature type="domain" description="Inhibitor I9" evidence="9">
    <location>
        <begin position="32"/>
        <end position="113"/>
    </location>
</feature>
<dbReference type="Gene3D" id="3.40.50.200">
    <property type="entry name" value="Peptidase S8/S53 domain"/>
    <property type="match status" value="1"/>
</dbReference>
<dbReference type="SUPFAM" id="SSF52743">
    <property type="entry name" value="Subtilisin-like"/>
    <property type="match status" value="1"/>
</dbReference>
<dbReference type="PROSITE" id="PS00138">
    <property type="entry name" value="SUBTILASE_SER"/>
    <property type="match status" value="1"/>
</dbReference>
<evidence type="ECO:0000256" key="4">
    <source>
        <dbReference type="ARBA" id="ARBA00022825"/>
    </source>
</evidence>
<dbReference type="GO" id="GO:0004252">
    <property type="term" value="F:serine-type endopeptidase activity"/>
    <property type="evidence" value="ECO:0007669"/>
    <property type="project" value="UniProtKB-UniRule"/>
</dbReference>
<dbReference type="PROSITE" id="PS00136">
    <property type="entry name" value="SUBTILASE_ASP"/>
    <property type="match status" value="1"/>
</dbReference>
<evidence type="ECO:0000256" key="2">
    <source>
        <dbReference type="ARBA" id="ARBA00022670"/>
    </source>
</evidence>
<keyword evidence="3 5" id="KW-0378">Hydrolase</keyword>
<accession>A0A1Y1WSW0</accession>
<dbReference type="InterPro" id="IPR036852">
    <property type="entry name" value="Peptidase_S8/S53_dom_sf"/>
</dbReference>
<dbReference type="FunFam" id="3.40.50.200:FF:000014">
    <property type="entry name" value="Proteinase K"/>
    <property type="match status" value="1"/>
</dbReference>
<organism evidence="10 11">
    <name type="scientific">Basidiobolus meristosporus CBS 931.73</name>
    <dbReference type="NCBI Taxonomy" id="1314790"/>
    <lineage>
        <taxon>Eukaryota</taxon>
        <taxon>Fungi</taxon>
        <taxon>Fungi incertae sedis</taxon>
        <taxon>Zoopagomycota</taxon>
        <taxon>Entomophthoromycotina</taxon>
        <taxon>Basidiobolomycetes</taxon>
        <taxon>Basidiobolales</taxon>
        <taxon>Basidiobolaceae</taxon>
        <taxon>Basidiobolus</taxon>
    </lineage>
</organism>
<dbReference type="InterPro" id="IPR050131">
    <property type="entry name" value="Peptidase_S8_subtilisin-like"/>
</dbReference>
<evidence type="ECO:0000313" key="11">
    <source>
        <dbReference type="Proteomes" id="UP000193498"/>
    </source>
</evidence>
<feature type="active site" description="Charge relay system" evidence="5">
    <location>
        <position position="154"/>
    </location>
</feature>
<evidence type="ECO:0000313" key="10">
    <source>
        <dbReference type="EMBL" id="ORX76224.1"/>
    </source>
</evidence>
<dbReference type="InterPro" id="IPR023828">
    <property type="entry name" value="Peptidase_S8_Ser-AS"/>
</dbReference>
<protein>
    <recommendedName>
        <fullName evidence="12">Subtilisin-like protein</fullName>
    </recommendedName>
</protein>
<keyword evidence="7" id="KW-0732">Signal</keyword>
<dbReference type="InterPro" id="IPR000209">
    <property type="entry name" value="Peptidase_S8/S53_dom"/>
</dbReference>
<dbReference type="InterPro" id="IPR037045">
    <property type="entry name" value="S8pro/Inhibitor_I9_sf"/>
</dbReference>
<evidence type="ECO:0000256" key="5">
    <source>
        <dbReference type="PROSITE-ProRule" id="PRU01240"/>
    </source>
</evidence>
<dbReference type="Pfam" id="PF00082">
    <property type="entry name" value="Peptidase_S8"/>
    <property type="match status" value="1"/>
</dbReference>
<evidence type="ECO:0000256" key="3">
    <source>
        <dbReference type="ARBA" id="ARBA00022801"/>
    </source>
</evidence>
<feature type="chain" id="PRO_5012869738" description="Subtilisin-like protein" evidence="7">
    <location>
        <begin position="25"/>
        <end position="396"/>
    </location>
</feature>
<reference evidence="10 11" key="1">
    <citation type="submission" date="2016-07" db="EMBL/GenBank/DDBJ databases">
        <title>Pervasive Adenine N6-methylation of Active Genes in Fungi.</title>
        <authorList>
            <consortium name="DOE Joint Genome Institute"/>
            <person name="Mondo S.J."/>
            <person name="Dannebaum R.O."/>
            <person name="Kuo R.C."/>
            <person name="Labutti K."/>
            <person name="Haridas S."/>
            <person name="Kuo A."/>
            <person name="Salamov A."/>
            <person name="Ahrendt S.R."/>
            <person name="Lipzen A."/>
            <person name="Sullivan W."/>
            <person name="Andreopoulos W.B."/>
            <person name="Clum A."/>
            <person name="Lindquist E."/>
            <person name="Daum C."/>
            <person name="Ramamoorthy G.K."/>
            <person name="Gryganskyi A."/>
            <person name="Culley D."/>
            <person name="Magnuson J.K."/>
            <person name="James T.Y."/>
            <person name="O'Malley M.A."/>
            <person name="Stajich J.E."/>
            <person name="Spatafora J.W."/>
            <person name="Visel A."/>
            <person name="Grigoriev I.V."/>
        </authorList>
    </citation>
    <scope>NUCLEOTIDE SEQUENCE [LARGE SCALE GENOMIC DNA]</scope>
    <source>
        <strain evidence="10 11">CBS 931.73</strain>
    </source>
</reference>
<dbReference type="InterPro" id="IPR022398">
    <property type="entry name" value="Peptidase_S8_His-AS"/>
</dbReference>
<dbReference type="InParanoid" id="A0A1Y1WSW0"/>
<dbReference type="InterPro" id="IPR010259">
    <property type="entry name" value="S8pro/Inhibitor_I9"/>
</dbReference>
<proteinExistence type="inferred from homology"/>
<dbReference type="SUPFAM" id="SSF54897">
    <property type="entry name" value="Protease propeptides/inhibitors"/>
    <property type="match status" value="1"/>
</dbReference>
<keyword evidence="2 5" id="KW-0645">Protease</keyword>
<evidence type="ECO:0000256" key="1">
    <source>
        <dbReference type="ARBA" id="ARBA00011073"/>
    </source>
</evidence>
<feature type="active site" description="Charge relay system" evidence="5">
    <location>
        <position position="341"/>
    </location>
</feature>
<keyword evidence="4 5" id="KW-0720">Serine protease</keyword>
<sequence length="396" mass="41344">MVNFNFLAITTLVTVVCSNALVEAQLGKLENRYIIKLKGEANSKQVDQFLKSKLDQYNRGRSGGNAIRNELRTRFNLDTFKAYAGTLSKDLVSELQSHSDIDYIEPEQVYTVHGSQENPPSWGLSRISQRVLNLTAPYLYPDSAGEGVDVYVIDTGIYAAHQDFEGRASLPISFIDGETAEDLNGHGTHVAGTVGGKSYGVAKKANLIGVKVLSGEGTGSTSGVIAGVNWVANQAKSSGRKSIANMSLGGGKSQALVAAVEAAVRAGVSFIVAAGNEGQDACGFTPANAPSAFAVGSTTQTDSRRYTSNWGACVKLSAPGTDINSAYIGAVDASKKLSGTSMASPHVAGIAALLLSKGAVSTPQEVYNALTAAATRDVLTDLKGATPNLLLYGAQD</sequence>
<dbReference type="EMBL" id="MCFE01000955">
    <property type="protein sequence ID" value="ORX76224.1"/>
    <property type="molecule type" value="Genomic_DNA"/>
</dbReference>
<feature type="signal peptide" evidence="7">
    <location>
        <begin position="1"/>
        <end position="24"/>
    </location>
</feature>
<gene>
    <name evidence="10" type="ORF">K493DRAFT_309057</name>
</gene>
<dbReference type="AlphaFoldDB" id="A0A1Y1WSW0"/>
<evidence type="ECO:0000259" key="9">
    <source>
        <dbReference type="Pfam" id="PF05922"/>
    </source>
</evidence>
<evidence type="ECO:0008006" key="12">
    <source>
        <dbReference type="Google" id="ProtNLM"/>
    </source>
</evidence>
<dbReference type="PANTHER" id="PTHR43806">
    <property type="entry name" value="PEPTIDASE S8"/>
    <property type="match status" value="1"/>
</dbReference>
<dbReference type="PROSITE" id="PS00137">
    <property type="entry name" value="SUBTILASE_HIS"/>
    <property type="match status" value="1"/>
</dbReference>
<dbReference type="InterPro" id="IPR034193">
    <property type="entry name" value="PCSK9_ProteinaseK-like"/>
</dbReference>
<evidence type="ECO:0000259" key="8">
    <source>
        <dbReference type="Pfam" id="PF00082"/>
    </source>
</evidence>
<name>A0A1Y1WSW0_9FUNG</name>
<dbReference type="GO" id="GO:0006508">
    <property type="term" value="P:proteolysis"/>
    <property type="evidence" value="ECO:0007669"/>
    <property type="project" value="UniProtKB-KW"/>
</dbReference>
<comment type="similarity">
    <text evidence="1 5 6">Belongs to the peptidase S8 family.</text>
</comment>
<feature type="domain" description="Peptidase S8/S53" evidence="8">
    <location>
        <begin position="145"/>
        <end position="380"/>
    </location>
</feature>
<dbReference type="Gene3D" id="3.30.70.80">
    <property type="entry name" value="Peptidase S8 propeptide/proteinase inhibitor I9"/>
    <property type="match status" value="1"/>
</dbReference>
<dbReference type="PANTHER" id="PTHR43806:SF11">
    <property type="entry name" value="CEREVISIN-RELATED"/>
    <property type="match status" value="1"/>
</dbReference>
<dbReference type="InterPro" id="IPR023827">
    <property type="entry name" value="Peptidase_S8_Asp-AS"/>
</dbReference>
<dbReference type="GO" id="GO:0005615">
    <property type="term" value="C:extracellular space"/>
    <property type="evidence" value="ECO:0007669"/>
    <property type="project" value="TreeGrafter"/>
</dbReference>
<dbReference type="PROSITE" id="PS51892">
    <property type="entry name" value="SUBTILASE"/>
    <property type="match status" value="1"/>
</dbReference>
<dbReference type="CDD" id="cd04077">
    <property type="entry name" value="Peptidases_S8_PCSK9_ProteinaseK_like"/>
    <property type="match status" value="1"/>
</dbReference>
<feature type="active site" description="Charge relay system" evidence="5">
    <location>
        <position position="186"/>
    </location>
</feature>